<dbReference type="AlphaFoldDB" id="A0A558CJE1"/>
<sequence length="499" mass="53577">MALFLAVMTPLPGAAVAAATPETGTVDWKPCPDAAGVECGTVSVPIDWSAPSGAKIEIALARRKASDPAARIGSLLMDPGGPGGSGVAAVKSGWTLSPEITRRFDTVGFDPRGVGGSHQVLCGQAEETAPYPEVPATPAEFRLLAEHNRALGESCRRLTGPLFDFLDTRSVVRDMDAIRAALGERKLTYYGISYGTLMGQQYAEAYPDRVRAMVLDSNMDHSITTAWEFLRSETTSLQENFDQFADWCARTPSCALHGQDVHAVFADLYAKAGRGELVDPSSNTKITQMQLLGGAYSTLAEPDWARLAEMMAALYPGKAYQEKAYQEKTLPQGETARGAGDVPVPDSVPGVFCEDWRLPVHDVAELDFYRQALDFAEPDTKLSPIGWKSVTGCVGWPARVRNPPRPLSVHGAPPLLMLNSRYDPETPYEWAETASRQSGAVLLRYDGWGHGVYFRNSACVVGAADAYLISGKVPPRGTHCAGIDPAAAPAVMAAARPSF</sequence>
<keyword evidence="8" id="KW-1185">Reference proteome</keyword>
<dbReference type="Pfam" id="PF08386">
    <property type="entry name" value="Abhydrolase_4"/>
    <property type="match status" value="1"/>
</dbReference>
<name>A0A558CJE1_9PSEU</name>
<keyword evidence="2 4" id="KW-0732">Signal</keyword>
<dbReference type="InterPro" id="IPR051601">
    <property type="entry name" value="Serine_prot/Carboxylest_S33"/>
</dbReference>
<reference evidence="7 8" key="1">
    <citation type="submission" date="2019-07" db="EMBL/GenBank/DDBJ databases">
        <authorList>
            <person name="Duangmal K."/>
            <person name="Teo W.F.A."/>
        </authorList>
    </citation>
    <scope>NUCLEOTIDE SEQUENCE [LARGE SCALE GENOMIC DNA]</scope>
    <source>
        <strain evidence="7 8">TBRC 6029</strain>
    </source>
</reference>
<accession>A0A558CJE1</accession>
<dbReference type="InterPro" id="IPR000073">
    <property type="entry name" value="AB_hydrolase_1"/>
</dbReference>
<dbReference type="InterPro" id="IPR029058">
    <property type="entry name" value="AB_hydrolase_fold"/>
</dbReference>
<dbReference type="PANTHER" id="PTHR43248">
    <property type="entry name" value="2-SUCCINYL-6-HYDROXY-2,4-CYCLOHEXADIENE-1-CARBOXYLATE SYNTHASE"/>
    <property type="match status" value="1"/>
</dbReference>
<feature type="chain" id="PRO_5039413617" evidence="4">
    <location>
        <begin position="18"/>
        <end position="499"/>
    </location>
</feature>
<comment type="caution">
    <text evidence="7">The sequence shown here is derived from an EMBL/GenBank/DDBJ whole genome shotgun (WGS) entry which is preliminary data.</text>
</comment>
<reference evidence="7 8" key="2">
    <citation type="submission" date="2019-08" db="EMBL/GenBank/DDBJ databases">
        <title>Amycolatopsis acidicola sp. nov., isolated from peat swamp forest soil.</title>
        <authorList>
            <person name="Srisuk N."/>
        </authorList>
    </citation>
    <scope>NUCLEOTIDE SEQUENCE [LARGE SCALE GENOMIC DNA]</scope>
    <source>
        <strain evidence="7 8">TBRC 6029</strain>
    </source>
</reference>
<evidence type="ECO:0000256" key="1">
    <source>
        <dbReference type="ARBA" id="ARBA00010088"/>
    </source>
</evidence>
<dbReference type="InterPro" id="IPR013595">
    <property type="entry name" value="Pept_S33_TAP-like_C"/>
</dbReference>
<organism evidence="7 8">
    <name type="scientific">Amycolatopsis rhizosphaerae</name>
    <dbReference type="NCBI Taxonomy" id="2053003"/>
    <lineage>
        <taxon>Bacteria</taxon>
        <taxon>Bacillati</taxon>
        <taxon>Actinomycetota</taxon>
        <taxon>Actinomycetes</taxon>
        <taxon>Pseudonocardiales</taxon>
        <taxon>Pseudonocardiaceae</taxon>
        <taxon>Amycolatopsis</taxon>
    </lineage>
</organism>
<dbReference type="EMBL" id="VJWX01000160">
    <property type="protein sequence ID" value="TVT48891.1"/>
    <property type="molecule type" value="Genomic_DNA"/>
</dbReference>
<dbReference type="Gene3D" id="3.40.50.1820">
    <property type="entry name" value="alpha/beta hydrolase"/>
    <property type="match status" value="1"/>
</dbReference>
<evidence type="ECO:0000313" key="7">
    <source>
        <dbReference type="EMBL" id="TVT48891.1"/>
    </source>
</evidence>
<proteinExistence type="inferred from homology"/>
<protein>
    <submittedName>
        <fullName evidence="7">Alpha/beta hydrolase</fullName>
    </submittedName>
</protein>
<evidence type="ECO:0000313" key="8">
    <source>
        <dbReference type="Proteomes" id="UP000320011"/>
    </source>
</evidence>
<evidence type="ECO:0000256" key="4">
    <source>
        <dbReference type="SAM" id="SignalP"/>
    </source>
</evidence>
<feature type="domain" description="Peptidase S33 tripeptidyl aminopeptidase-like C-terminal" evidence="6">
    <location>
        <begin position="390"/>
        <end position="480"/>
    </location>
</feature>
<dbReference type="PANTHER" id="PTHR43248:SF29">
    <property type="entry name" value="TRIPEPTIDYL AMINOPEPTIDASE"/>
    <property type="match status" value="1"/>
</dbReference>
<feature type="signal peptide" evidence="4">
    <location>
        <begin position="1"/>
        <end position="17"/>
    </location>
</feature>
<evidence type="ECO:0000259" key="6">
    <source>
        <dbReference type="Pfam" id="PF08386"/>
    </source>
</evidence>
<evidence type="ECO:0000256" key="2">
    <source>
        <dbReference type="ARBA" id="ARBA00022729"/>
    </source>
</evidence>
<evidence type="ECO:0000256" key="3">
    <source>
        <dbReference type="ARBA" id="ARBA00022801"/>
    </source>
</evidence>
<dbReference type="Pfam" id="PF00561">
    <property type="entry name" value="Abhydrolase_1"/>
    <property type="match status" value="1"/>
</dbReference>
<comment type="similarity">
    <text evidence="1">Belongs to the peptidase S33 family.</text>
</comment>
<gene>
    <name evidence="7" type="ORF">FNH05_17330</name>
</gene>
<dbReference type="GO" id="GO:0016787">
    <property type="term" value="F:hydrolase activity"/>
    <property type="evidence" value="ECO:0007669"/>
    <property type="project" value="UniProtKB-KW"/>
</dbReference>
<feature type="domain" description="AB hydrolase-1" evidence="5">
    <location>
        <begin position="75"/>
        <end position="268"/>
    </location>
</feature>
<dbReference type="OrthoDB" id="4006962at2"/>
<keyword evidence="3 7" id="KW-0378">Hydrolase</keyword>
<evidence type="ECO:0000259" key="5">
    <source>
        <dbReference type="Pfam" id="PF00561"/>
    </source>
</evidence>
<dbReference type="Proteomes" id="UP000320011">
    <property type="component" value="Unassembled WGS sequence"/>
</dbReference>
<dbReference type="SUPFAM" id="SSF53474">
    <property type="entry name" value="alpha/beta-Hydrolases"/>
    <property type="match status" value="1"/>
</dbReference>